<comment type="caution">
    <text evidence="1">The sequence shown here is derived from an EMBL/GenBank/DDBJ whole genome shotgun (WGS) entry which is preliminary data.</text>
</comment>
<dbReference type="EMBL" id="BOMQ01000036">
    <property type="protein sequence ID" value="GIE49558.1"/>
    <property type="molecule type" value="Genomic_DNA"/>
</dbReference>
<evidence type="ECO:0000313" key="2">
    <source>
        <dbReference type="Proteomes" id="UP000647172"/>
    </source>
</evidence>
<evidence type="ECO:0000313" key="1">
    <source>
        <dbReference type="EMBL" id="GIE49558.1"/>
    </source>
</evidence>
<dbReference type="RefSeq" id="WP_203768952.1">
    <property type="nucleotide sequence ID" value="NZ_BAAAYJ010000080.1"/>
</dbReference>
<reference evidence="1" key="1">
    <citation type="submission" date="2021-01" db="EMBL/GenBank/DDBJ databases">
        <title>Whole genome shotgun sequence of Actinoplanes nipponensis NBRC 14063.</title>
        <authorList>
            <person name="Komaki H."/>
            <person name="Tamura T."/>
        </authorList>
    </citation>
    <scope>NUCLEOTIDE SEQUENCE</scope>
    <source>
        <strain evidence="1">NBRC 14063</strain>
    </source>
</reference>
<organism evidence="1 2">
    <name type="scientific">Actinoplanes nipponensis</name>
    <dbReference type="NCBI Taxonomy" id="135950"/>
    <lineage>
        <taxon>Bacteria</taxon>
        <taxon>Bacillati</taxon>
        <taxon>Actinomycetota</taxon>
        <taxon>Actinomycetes</taxon>
        <taxon>Micromonosporales</taxon>
        <taxon>Micromonosporaceae</taxon>
        <taxon>Actinoplanes</taxon>
    </lineage>
</organism>
<name>A0A919JF51_9ACTN</name>
<dbReference type="AlphaFoldDB" id="A0A919JF51"/>
<accession>A0A919JF51</accession>
<proteinExistence type="predicted"/>
<gene>
    <name evidence="1" type="ORF">Ani05nite_30920</name>
</gene>
<keyword evidence="2" id="KW-1185">Reference proteome</keyword>
<protein>
    <submittedName>
        <fullName evidence="1">Uncharacterized protein</fullName>
    </submittedName>
</protein>
<sequence length="150" mass="16460">MSTFMLIWDASEAGYPPANLAADIAATAAGGLVRGRWSFGSRRGGTAPGDRVFLLRQRRDRGIVASGTLADGEIFAAAHWQGHPAKRTYYADVLWERVVAVADRLPFEELAHQVPGHDWRHIYGSGQRVHPPADVALERRWAGHLAGLRP</sequence>
<dbReference type="Proteomes" id="UP000647172">
    <property type="component" value="Unassembled WGS sequence"/>
</dbReference>